<comment type="similarity">
    <text evidence="1 3">Belongs to the short-chain dehydrogenases/reductases (SDR) family.</text>
</comment>
<evidence type="ECO:0000256" key="2">
    <source>
        <dbReference type="ARBA" id="ARBA00023002"/>
    </source>
</evidence>
<keyword evidence="2" id="KW-0560">Oxidoreductase</keyword>
<dbReference type="GO" id="GO:0016020">
    <property type="term" value="C:membrane"/>
    <property type="evidence" value="ECO:0007669"/>
    <property type="project" value="TreeGrafter"/>
</dbReference>
<evidence type="ECO:0000313" key="4">
    <source>
        <dbReference type="EMBL" id="SAL79844.1"/>
    </source>
</evidence>
<evidence type="ECO:0000256" key="3">
    <source>
        <dbReference type="RuleBase" id="RU000363"/>
    </source>
</evidence>
<dbReference type="AlphaFoldDB" id="A0A158KFK6"/>
<dbReference type="Proteomes" id="UP000054770">
    <property type="component" value="Unassembled WGS sequence"/>
</dbReference>
<dbReference type="PANTHER" id="PTHR44196">
    <property type="entry name" value="DEHYDROGENASE/REDUCTASE SDR FAMILY MEMBER 7B"/>
    <property type="match status" value="1"/>
</dbReference>
<dbReference type="CDD" id="cd05233">
    <property type="entry name" value="SDR_c"/>
    <property type="match status" value="1"/>
</dbReference>
<dbReference type="InterPro" id="IPR036291">
    <property type="entry name" value="NAD(P)-bd_dom_sf"/>
</dbReference>
<evidence type="ECO:0000256" key="1">
    <source>
        <dbReference type="ARBA" id="ARBA00006484"/>
    </source>
</evidence>
<evidence type="ECO:0000313" key="5">
    <source>
        <dbReference type="Proteomes" id="UP000054770"/>
    </source>
</evidence>
<sequence>MSAPTFHGKVAIVTGAGSGIGRALAVSLAARGARLALSDIDETGLAATVAKCGSAEARTYQLNVADRAAVLAHAAEVERDFGAAHFVFNNAGATLVGTFEHSSLEEIDWQLGINLWGVIHGSKAFLPLMLRQREGCIVNISSIFGLLGYPAQGAYNISKFGVRGLTECLWSELKGSGVRAVCVHPGGIRTNIERAGRRVKLADGTEQEFAAKAEKMLVTPPEECAQDILRGIEAGKQRILTGYRSRTVYWISRLFPNSYPSLFKYLN</sequence>
<dbReference type="SUPFAM" id="SSF51735">
    <property type="entry name" value="NAD(P)-binding Rossmann-fold domains"/>
    <property type="match status" value="1"/>
</dbReference>
<dbReference type="EMBL" id="FCON02000087">
    <property type="protein sequence ID" value="SAL79844.1"/>
    <property type="molecule type" value="Genomic_DNA"/>
</dbReference>
<keyword evidence="5" id="KW-1185">Reference proteome</keyword>
<accession>A0A158KFK6</accession>
<dbReference type="GO" id="GO:0016491">
    <property type="term" value="F:oxidoreductase activity"/>
    <property type="evidence" value="ECO:0007669"/>
    <property type="project" value="UniProtKB-KW"/>
</dbReference>
<gene>
    <name evidence="4" type="ORF">AWB68_05725</name>
</gene>
<dbReference type="PANTHER" id="PTHR44196:SF1">
    <property type="entry name" value="DEHYDROGENASE_REDUCTASE SDR FAMILY MEMBER 7B"/>
    <property type="match status" value="1"/>
</dbReference>
<protein>
    <submittedName>
        <fullName evidence="4">Dehydrogenase</fullName>
    </submittedName>
</protein>
<proteinExistence type="inferred from homology"/>
<dbReference type="Gene3D" id="3.40.50.720">
    <property type="entry name" value="NAD(P)-binding Rossmann-like Domain"/>
    <property type="match status" value="1"/>
</dbReference>
<dbReference type="PRINTS" id="PR00080">
    <property type="entry name" value="SDRFAMILY"/>
</dbReference>
<organism evidence="4 5">
    <name type="scientific">Caballeronia choica</name>
    <dbReference type="NCBI Taxonomy" id="326476"/>
    <lineage>
        <taxon>Bacteria</taxon>
        <taxon>Pseudomonadati</taxon>
        <taxon>Pseudomonadota</taxon>
        <taxon>Betaproteobacteria</taxon>
        <taxon>Burkholderiales</taxon>
        <taxon>Burkholderiaceae</taxon>
        <taxon>Caballeronia</taxon>
    </lineage>
</organism>
<dbReference type="FunFam" id="3.40.50.720:FF:000084">
    <property type="entry name" value="Short-chain dehydrogenase reductase"/>
    <property type="match status" value="1"/>
</dbReference>
<dbReference type="InterPro" id="IPR002347">
    <property type="entry name" value="SDR_fam"/>
</dbReference>
<name>A0A158KFK6_9BURK</name>
<comment type="caution">
    <text evidence="4">The sequence shown here is derived from an EMBL/GenBank/DDBJ whole genome shotgun (WGS) entry which is preliminary data.</text>
</comment>
<dbReference type="Pfam" id="PF00106">
    <property type="entry name" value="adh_short"/>
    <property type="match status" value="1"/>
</dbReference>
<dbReference type="OrthoDB" id="9790266at2"/>
<reference evidence="4" key="1">
    <citation type="submission" date="2016-01" db="EMBL/GenBank/DDBJ databases">
        <authorList>
            <person name="Peeters C."/>
        </authorList>
    </citation>
    <scope>NUCLEOTIDE SEQUENCE [LARGE SCALE GENOMIC DNA]</scope>
    <source>
        <strain evidence="4">LMG 22940</strain>
    </source>
</reference>
<dbReference type="PRINTS" id="PR00081">
    <property type="entry name" value="GDHRDH"/>
</dbReference>